<sequence length="108" mass="12383">MILEIITFTELTGRRLIFEGKAEEAVPAALQCLKFTVDLYGLATLDRLYEAEAYLAQAQWTFLKLQHACSNSIRSQVFRKLGLFYKAKKDYDAALEALAQDLMRFKIL</sequence>
<proteinExistence type="predicted"/>
<dbReference type="PANTHER" id="PTHR46533">
    <property type="entry name" value="ZINC FINGER MYND DOMAIN-CONTAINING PROTEIN 12"/>
    <property type="match status" value="1"/>
</dbReference>
<dbReference type="AlphaFoldDB" id="A0A3S5C561"/>
<dbReference type="PANTHER" id="PTHR46533:SF1">
    <property type="entry name" value="ZINC FINGER MYND DOMAIN-CONTAINING PROTEIN 12"/>
    <property type="match status" value="1"/>
</dbReference>
<keyword evidence="2" id="KW-1185">Reference proteome</keyword>
<name>A0A3S5C561_9PLAT</name>
<comment type="caution">
    <text evidence="1">The sequence shown here is derived from an EMBL/GenBank/DDBJ whole genome shotgun (WGS) entry which is preliminary data.</text>
</comment>
<organism evidence="1 2">
    <name type="scientific">Protopolystoma xenopodis</name>
    <dbReference type="NCBI Taxonomy" id="117903"/>
    <lineage>
        <taxon>Eukaryota</taxon>
        <taxon>Metazoa</taxon>
        <taxon>Spiralia</taxon>
        <taxon>Lophotrochozoa</taxon>
        <taxon>Platyhelminthes</taxon>
        <taxon>Monogenea</taxon>
        <taxon>Polyopisthocotylea</taxon>
        <taxon>Polystomatidea</taxon>
        <taxon>Polystomatidae</taxon>
        <taxon>Protopolystoma</taxon>
    </lineage>
</organism>
<accession>A0A3S5C561</accession>
<dbReference type="InterPro" id="IPR053248">
    <property type="entry name" value="Zinc_finger_MYND_domain"/>
</dbReference>
<protein>
    <submittedName>
        <fullName evidence="1">Uncharacterized protein</fullName>
    </submittedName>
</protein>
<gene>
    <name evidence="1" type="ORF">PXEA_LOCUS29527</name>
</gene>
<evidence type="ECO:0000313" key="2">
    <source>
        <dbReference type="Proteomes" id="UP000784294"/>
    </source>
</evidence>
<reference evidence="1" key="1">
    <citation type="submission" date="2018-11" db="EMBL/GenBank/DDBJ databases">
        <authorList>
            <consortium name="Pathogen Informatics"/>
        </authorList>
    </citation>
    <scope>NUCLEOTIDE SEQUENCE</scope>
</reference>
<dbReference type="Proteomes" id="UP000784294">
    <property type="component" value="Unassembled WGS sequence"/>
</dbReference>
<dbReference type="OrthoDB" id="3174329at2759"/>
<dbReference type="EMBL" id="CAAALY010251383">
    <property type="protein sequence ID" value="VEL36087.1"/>
    <property type="molecule type" value="Genomic_DNA"/>
</dbReference>
<evidence type="ECO:0000313" key="1">
    <source>
        <dbReference type="EMBL" id="VEL36087.1"/>
    </source>
</evidence>